<dbReference type="SMART" id="SM00653">
    <property type="entry name" value="eIF2B_5"/>
    <property type="match status" value="1"/>
</dbReference>
<accession>A0A7T9DJN2</accession>
<protein>
    <submittedName>
        <fullName evidence="5">Translation initiation factor IF-2 subunit beta</fullName>
    </submittedName>
</protein>
<feature type="domain" description="Translation initiation factor IF2/IF5" evidence="4">
    <location>
        <begin position="24"/>
        <end position="132"/>
    </location>
</feature>
<dbReference type="PANTHER" id="PTHR23001:SF3">
    <property type="entry name" value="EUKARYOTIC TRANSLATION INITIATION FACTOR 2 SUBUNIT 2"/>
    <property type="match status" value="1"/>
</dbReference>
<dbReference type="EMBL" id="CP064981">
    <property type="protein sequence ID" value="QQR92552.1"/>
    <property type="molecule type" value="Genomic_DNA"/>
</dbReference>
<name>A0A7T9DJN2_9ARCH</name>
<dbReference type="InterPro" id="IPR016189">
    <property type="entry name" value="Transl_init_fac_IF2/IF5_N"/>
</dbReference>
<comment type="similarity">
    <text evidence="1">Belongs to the eIF-2-beta/eIF-5 family.</text>
</comment>
<keyword evidence="2 5" id="KW-0396">Initiation factor</keyword>
<evidence type="ECO:0000256" key="3">
    <source>
        <dbReference type="ARBA" id="ARBA00022917"/>
    </source>
</evidence>
<dbReference type="SUPFAM" id="SSF100966">
    <property type="entry name" value="Translation initiation factor 2 beta, aIF2beta, N-terminal domain"/>
    <property type="match status" value="1"/>
</dbReference>
<evidence type="ECO:0000256" key="1">
    <source>
        <dbReference type="ARBA" id="ARBA00010397"/>
    </source>
</evidence>
<sequence>MTGLSYEQMLDRLYAQIPKRSLEKERFEFPRVEAFVQGPKTYIRSFVQLTKVMRRDDPKDLLKFLTKESATSNAIEGDRLVMNGKFTEKQINDWFMRFLEEFVLCKECHKPDTHYIEHNGIRQLKCEACGAISPIRRG</sequence>
<dbReference type="GO" id="GO:0003743">
    <property type="term" value="F:translation initiation factor activity"/>
    <property type="evidence" value="ECO:0007669"/>
    <property type="project" value="UniProtKB-KW"/>
</dbReference>
<organism evidence="5">
    <name type="scientific">Candidatus Iainarchaeum sp</name>
    <dbReference type="NCBI Taxonomy" id="3101447"/>
    <lineage>
        <taxon>Archaea</taxon>
        <taxon>Candidatus Iainarchaeota</taxon>
        <taxon>Candidatus Iainarchaeia</taxon>
        <taxon>Candidatus Iainarchaeales</taxon>
        <taxon>Candidatus Iainarchaeaceae</taxon>
        <taxon>Candidatus Iainarchaeum</taxon>
    </lineage>
</organism>
<dbReference type="Proteomes" id="UP000596004">
    <property type="component" value="Chromosome"/>
</dbReference>
<reference evidence="5" key="1">
    <citation type="submission" date="2020-11" db="EMBL/GenBank/DDBJ databases">
        <title>Connecting structure to function with the recovery of over 1000 high-quality activated sludge metagenome-assembled genomes encoding full-length rRNA genes using long-read sequencing.</title>
        <authorList>
            <person name="Singleton C.M."/>
            <person name="Petriglieri F."/>
            <person name="Kristensen J.M."/>
            <person name="Kirkegaard R.H."/>
            <person name="Michaelsen T.Y."/>
            <person name="Andersen M.H."/>
            <person name="Karst S.M."/>
            <person name="Dueholm M.S."/>
            <person name="Nielsen P.H."/>
            <person name="Albertsen M."/>
        </authorList>
    </citation>
    <scope>NUCLEOTIDE SEQUENCE</scope>
    <source>
        <strain evidence="5">Fred_18-Q3-R57-64_BAT3C.431</strain>
    </source>
</reference>
<keyword evidence="3" id="KW-0648">Protein biosynthesis</keyword>
<dbReference type="SUPFAM" id="SSF75689">
    <property type="entry name" value="Zinc-binding domain of translation initiation factor 2 beta"/>
    <property type="match status" value="1"/>
</dbReference>
<dbReference type="PANTHER" id="PTHR23001">
    <property type="entry name" value="EUKARYOTIC TRANSLATION INITIATION FACTOR"/>
    <property type="match status" value="1"/>
</dbReference>
<dbReference type="InterPro" id="IPR002735">
    <property type="entry name" value="Transl_init_fac_IF2/IF5_dom"/>
</dbReference>
<dbReference type="InterPro" id="IPR016190">
    <property type="entry name" value="Transl_init_fac_IF2/IF5_Zn-bd"/>
</dbReference>
<dbReference type="AlphaFoldDB" id="A0A7T9DJN2"/>
<dbReference type="Pfam" id="PF01873">
    <property type="entry name" value="eIF-5_eIF-2B"/>
    <property type="match status" value="1"/>
</dbReference>
<gene>
    <name evidence="5" type="ORF">IPJ89_05400</name>
</gene>
<evidence type="ECO:0000256" key="2">
    <source>
        <dbReference type="ARBA" id="ARBA00022540"/>
    </source>
</evidence>
<evidence type="ECO:0000313" key="5">
    <source>
        <dbReference type="EMBL" id="QQR92552.1"/>
    </source>
</evidence>
<dbReference type="NCBIfam" id="NF003067">
    <property type="entry name" value="PRK03988.1"/>
    <property type="match status" value="1"/>
</dbReference>
<proteinExistence type="inferred from homology"/>
<dbReference type="Gene3D" id="3.30.30.170">
    <property type="match status" value="1"/>
</dbReference>
<evidence type="ECO:0000259" key="4">
    <source>
        <dbReference type="SMART" id="SM00653"/>
    </source>
</evidence>
<dbReference type="InterPro" id="IPR045196">
    <property type="entry name" value="IF2/IF5"/>
</dbReference>